<dbReference type="KEGG" id="glj:GKIL_2299"/>
<evidence type="ECO:0000259" key="2">
    <source>
        <dbReference type="SMART" id="SM00245"/>
    </source>
</evidence>
<feature type="chain" id="PRO_5004664058" evidence="1">
    <location>
        <begin position="28"/>
        <end position="471"/>
    </location>
</feature>
<dbReference type="HOGENOM" id="CLU_567132_0_0_3"/>
<dbReference type="SUPFAM" id="SSF52096">
    <property type="entry name" value="ClpP/crotonase"/>
    <property type="match status" value="1"/>
</dbReference>
<dbReference type="PATRIC" id="fig|1183438.3.peg.2259"/>
<proteinExistence type="predicted"/>
<sequence>MARFSWRAGTSLWLVLLIGGPVLPASAQPAPQIASSYQSGTDLETVVHLLQEQSLDEGGRTASLSSERSYRELIVAQDVENKGRDPLKVEHEVIERLLGKYGNRGDALLSAEQWRAERERDRSAVEVTPVGDGISQIRISLLGAGSSSQVSQALHQADYHRGVILDLRGASGSDPQSVADVARYFLPASIKPLVQTAGARNRTRRWDSKLRGIAYDTPLVVLVSKNTRTGAEALAALLGRSGRAQVLGSTTAGADLYSETFALPSGAAVRLVSGRWRTGDGRGFADGVEPTEQTGADPLARAVELLASQPGKTLQPTVFPARSTIGDKQLGFNAGTGDLGLAGAVEYFPGGQSNVMRPNDELKIWFVPDYIVLNYKPASSLINFFADRIYTTAPGAATDKGIRIGSTYSDIVEAYGPPGTGGYNELFPFPERSRANRPDRYYVNYDAIGVSFGLETGTNVVREIGIYKPGS</sequence>
<dbReference type="GO" id="GO:0007165">
    <property type="term" value="P:signal transduction"/>
    <property type="evidence" value="ECO:0007669"/>
    <property type="project" value="TreeGrafter"/>
</dbReference>
<dbReference type="CDD" id="cd06567">
    <property type="entry name" value="Peptidase_S41"/>
    <property type="match status" value="1"/>
</dbReference>
<dbReference type="GO" id="GO:0006508">
    <property type="term" value="P:proteolysis"/>
    <property type="evidence" value="ECO:0007669"/>
    <property type="project" value="UniProtKB-KW"/>
</dbReference>
<name>U5QLJ0_GLOK1</name>
<dbReference type="RefSeq" id="WP_023173707.1">
    <property type="nucleotide sequence ID" value="NC_022600.1"/>
</dbReference>
<protein>
    <submittedName>
        <fullName evidence="3">Carboxyl-terminal protease</fullName>
    </submittedName>
</protein>
<dbReference type="GO" id="GO:0030288">
    <property type="term" value="C:outer membrane-bounded periplasmic space"/>
    <property type="evidence" value="ECO:0007669"/>
    <property type="project" value="TreeGrafter"/>
</dbReference>
<dbReference type="STRING" id="1183438.GKIL_2299"/>
<dbReference type="Gene3D" id="3.90.226.10">
    <property type="entry name" value="2-enoyl-CoA Hydratase, Chain A, domain 1"/>
    <property type="match status" value="1"/>
</dbReference>
<dbReference type="OrthoDB" id="551718at2"/>
<evidence type="ECO:0000313" key="3">
    <source>
        <dbReference type="EMBL" id="AGY58545.1"/>
    </source>
</evidence>
<feature type="domain" description="Tail specific protease" evidence="2">
    <location>
        <begin position="106"/>
        <end position="295"/>
    </location>
</feature>
<evidence type="ECO:0000256" key="1">
    <source>
        <dbReference type="SAM" id="SignalP"/>
    </source>
</evidence>
<organism evidence="3 4">
    <name type="scientific">Gloeobacter kilaueensis (strain ATCC BAA-2537 / CCAP 1431/1 / ULC 316 / JS1)</name>
    <dbReference type="NCBI Taxonomy" id="1183438"/>
    <lineage>
        <taxon>Bacteria</taxon>
        <taxon>Bacillati</taxon>
        <taxon>Cyanobacteriota</taxon>
        <taxon>Cyanophyceae</taxon>
        <taxon>Gloeobacterales</taxon>
        <taxon>Gloeobacteraceae</taxon>
        <taxon>Gloeobacter</taxon>
    </lineage>
</organism>
<dbReference type="AlphaFoldDB" id="U5QLJ0"/>
<dbReference type="Gene3D" id="3.30.750.44">
    <property type="match status" value="1"/>
</dbReference>
<dbReference type="Proteomes" id="UP000017396">
    <property type="component" value="Chromosome"/>
</dbReference>
<reference evidence="3 4" key="1">
    <citation type="journal article" date="2013" name="PLoS ONE">
        <title>Cultivation and Complete Genome Sequencing of Gloeobacter kilaueensis sp. nov., from a Lava Cave in Kilauea Caldera, Hawai'i.</title>
        <authorList>
            <person name="Saw J.H."/>
            <person name="Schatz M."/>
            <person name="Brown M.V."/>
            <person name="Kunkel D.D."/>
            <person name="Foster J.S."/>
            <person name="Shick H."/>
            <person name="Christensen S."/>
            <person name="Hou S."/>
            <person name="Wan X."/>
            <person name="Donachie S.P."/>
        </authorList>
    </citation>
    <scope>NUCLEOTIDE SEQUENCE [LARGE SCALE GENOMIC DNA]</scope>
    <source>
        <strain evidence="4">JS</strain>
    </source>
</reference>
<evidence type="ECO:0000313" key="4">
    <source>
        <dbReference type="Proteomes" id="UP000017396"/>
    </source>
</evidence>
<keyword evidence="4" id="KW-1185">Reference proteome</keyword>
<dbReference type="eggNOG" id="COG0793">
    <property type="taxonomic scope" value="Bacteria"/>
</dbReference>
<dbReference type="InterPro" id="IPR005151">
    <property type="entry name" value="Tail-specific_protease"/>
</dbReference>
<keyword evidence="1" id="KW-0732">Signal</keyword>
<dbReference type="PANTHER" id="PTHR32060:SF30">
    <property type="entry name" value="CARBOXY-TERMINAL PROCESSING PROTEASE CTPA"/>
    <property type="match status" value="1"/>
</dbReference>
<dbReference type="GO" id="GO:0004175">
    <property type="term" value="F:endopeptidase activity"/>
    <property type="evidence" value="ECO:0007669"/>
    <property type="project" value="TreeGrafter"/>
</dbReference>
<feature type="signal peptide" evidence="1">
    <location>
        <begin position="1"/>
        <end position="27"/>
    </location>
</feature>
<accession>U5QLJ0</accession>
<keyword evidence="3" id="KW-0645">Protease</keyword>
<dbReference type="InterPro" id="IPR029045">
    <property type="entry name" value="ClpP/crotonase-like_dom_sf"/>
</dbReference>
<dbReference type="SMART" id="SM00245">
    <property type="entry name" value="TSPc"/>
    <property type="match status" value="1"/>
</dbReference>
<dbReference type="EMBL" id="CP003587">
    <property type="protein sequence ID" value="AGY58545.1"/>
    <property type="molecule type" value="Genomic_DNA"/>
</dbReference>
<dbReference type="PANTHER" id="PTHR32060">
    <property type="entry name" value="TAIL-SPECIFIC PROTEASE"/>
    <property type="match status" value="1"/>
</dbReference>
<dbReference type="Pfam" id="PF03572">
    <property type="entry name" value="Peptidase_S41"/>
    <property type="match status" value="1"/>
</dbReference>
<gene>
    <name evidence="3" type="ORF">GKIL_2299</name>
</gene>
<dbReference type="GO" id="GO:0008236">
    <property type="term" value="F:serine-type peptidase activity"/>
    <property type="evidence" value="ECO:0007669"/>
    <property type="project" value="InterPro"/>
</dbReference>
<keyword evidence="3" id="KW-0378">Hydrolase</keyword>